<organism evidence="1 2">
    <name type="scientific">Xanthocytophaga flava</name>
    <dbReference type="NCBI Taxonomy" id="3048013"/>
    <lineage>
        <taxon>Bacteria</taxon>
        <taxon>Pseudomonadati</taxon>
        <taxon>Bacteroidota</taxon>
        <taxon>Cytophagia</taxon>
        <taxon>Cytophagales</taxon>
        <taxon>Rhodocytophagaceae</taxon>
        <taxon>Xanthocytophaga</taxon>
    </lineage>
</organism>
<proteinExistence type="predicted"/>
<accession>A0AAE3QRP7</accession>
<name>A0AAE3QRP7_9BACT</name>
<reference evidence="1" key="1">
    <citation type="submission" date="2023-05" db="EMBL/GenBank/DDBJ databases">
        <authorList>
            <person name="Zhang X."/>
        </authorList>
    </citation>
    <scope>NUCLEOTIDE SEQUENCE</scope>
    <source>
        <strain evidence="1">YF14B1</strain>
    </source>
</reference>
<gene>
    <name evidence="1" type="ORF">QNI16_26595</name>
</gene>
<dbReference type="Proteomes" id="UP001241110">
    <property type="component" value="Unassembled WGS sequence"/>
</dbReference>
<sequence length="201" mass="22504">MAILSLFPLAGIAQDMHSSVKIGIDISKMVTSAMYLRPAVIIEPSLTVPLSHKWFFSAVPGYTYIAWTNRTDEKYRSSGFSLKAGFESRISNRFVWSVKAVGSLYNDKATFFMKGEYYGDTTLTTLPELQSFIPGLEIGILWRVPMGDKWNMSFQARTVFYNNARKDTRYIPGMGFNGAGVISGGLNVILERRVGARKESE</sequence>
<dbReference type="EMBL" id="JASJOS010000013">
    <property type="protein sequence ID" value="MDJ1484095.1"/>
    <property type="molecule type" value="Genomic_DNA"/>
</dbReference>
<protein>
    <submittedName>
        <fullName evidence="1">Uncharacterized protein</fullName>
    </submittedName>
</protein>
<evidence type="ECO:0000313" key="1">
    <source>
        <dbReference type="EMBL" id="MDJ1484095.1"/>
    </source>
</evidence>
<comment type="caution">
    <text evidence="1">The sequence shown here is derived from an EMBL/GenBank/DDBJ whole genome shotgun (WGS) entry which is preliminary data.</text>
</comment>
<evidence type="ECO:0000313" key="2">
    <source>
        <dbReference type="Proteomes" id="UP001241110"/>
    </source>
</evidence>
<dbReference type="AlphaFoldDB" id="A0AAE3QRP7"/>
<dbReference type="RefSeq" id="WP_313984915.1">
    <property type="nucleotide sequence ID" value="NZ_JASJOS010000013.1"/>
</dbReference>